<organism evidence="7 8">
    <name type="scientific">Rhizobium etli (strain ATCC 51251 / DSM 11541 / JCM 21823 / NBRC 15573 / CFN 42)</name>
    <dbReference type="NCBI Taxonomy" id="347834"/>
    <lineage>
        <taxon>Bacteria</taxon>
        <taxon>Pseudomonadati</taxon>
        <taxon>Pseudomonadota</taxon>
        <taxon>Alphaproteobacteria</taxon>
        <taxon>Hyphomicrobiales</taxon>
        <taxon>Rhizobiaceae</taxon>
        <taxon>Rhizobium/Agrobacterium group</taxon>
        <taxon>Rhizobium</taxon>
    </lineage>
</organism>
<feature type="domain" description="HTH lysR-type" evidence="6">
    <location>
        <begin position="21"/>
        <end position="78"/>
    </location>
</feature>
<dbReference type="SUPFAM" id="SSF53850">
    <property type="entry name" value="Periplasmic binding protein-like II"/>
    <property type="match status" value="1"/>
</dbReference>
<dbReference type="KEGG" id="ret:RHE_PD00181"/>
<comment type="similarity">
    <text evidence="1">Belongs to the LysR transcriptional regulatory family.</text>
</comment>
<evidence type="ECO:0000259" key="6">
    <source>
        <dbReference type="PROSITE" id="PS50931"/>
    </source>
</evidence>
<keyword evidence="3" id="KW-0238">DNA-binding</keyword>
<dbReference type="GO" id="GO:0043565">
    <property type="term" value="F:sequence-specific DNA binding"/>
    <property type="evidence" value="ECO:0007669"/>
    <property type="project" value="TreeGrafter"/>
</dbReference>
<dbReference type="HOGENOM" id="CLU_039613_6_3_5"/>
<keyword evidence="4" id="KW-0010">Activator</keyword>
<dbReference type="GO" id="GO:0010628">
    <property type="term" value="P:positive regulation of gene expression"/>
    <property type="evidence" value="ECO:0007669"/>
    <property type="project" value="TreeGrafter"/>
</dbReference>
<proteinExistence type="inferred from homology"/>
<dbReference type="Proteomes" id="UP000001936">
    <property type="component" value="Plasmid p42d"/>
</dbReference>
<evidence type="ECO:0000256" key="3">
    <source>
        <dbReference type="ARBA" id="ARBA00023125"/>
    </source>
</evidence>
<protein>
    <submittedName>
        <fullName evidence="7">Nopaline catabolism transcriptional regulator protein, LysR family</fullName>
    </submittedName>
</protein>
<dbReference type="InterPro" id="IPR005119">
    <property type="entry name" value="LysR_subst-bd"/>
</dbReference>
<dbReference type="Pfam" id="PF03466">
    <property type="entry name" value="LysR_substrate"/>
    <property type="match status" value="1"/>
</dbReference>
<keyword evidence="5" id="KW-0804">Transcription</keyword>
<dbReference type="AlphaFoldDB" id="Q8KL81"/>
<dbReference type="Gene3D" id="1.10.10.10">
    <property type="entry name" value="Winged helix-like DNA-binding domain superfamily/Winged helix DNA-binding domain"/>
    <property type="match status" value="1"/>
</dbReference>
<evidence type="ECO:0000256" key="4">
    <source>
        <dbReference type="ARBA" id="ARBA00023159"/>
    </source>
</evidence>
<dbReference type="EMBL" id="U80928">
    <property type="protein sequence ID" value="AAM54870.1"/>
    <property type="molecule type" value="Genomic_DNA"/>
</dbReference>
<reference evidence="8" key="1">
    <citation type="journal article" date="2003" name="Genome Biol.">
        <title>The mosaic structure of the symbiotic plasmid of Rhizobium etli CFN42 and its relation to other symbiotic genome compartments.</title>
        <authorList>
            <person name="Gonzalez V."/>
            <person name="Bustos P."/>
            <person name="Ramirez-Romero M.A."/>
            <person name="Medrano-Soto A."/>
            <person name="Salgado H."/>
            <person name="Hernandez-Gonzalez I."/>
            <person name="Hernandez-Celis J.C."/>
            <person name="Quintero V."/>
            <person name="Moreno-Hagelsieb G."/>
            <person name="Girard L."/>
            <person name="Rodriguez O."/>
            <person name="Flores M."/>
            <person name="Cevallos M.A."/>
            <person name="Collado-Vides J."/>
            <person name="Romero D."/>
            <person name="Davila G."/>
        </authorList>
    </citation>
    <scope>NUCLEOTIDE SEQUENCE [LARGE SCALE GENOMIC DNA]</scope>
    <source>
        <strain evidence="8">ATCC 51251 / DSM 11541 / JCM 21823 / NBRC 15573 / CFN 42</strain>
    </source>
</reference>
<dbReference type="PANTHER" id="PTHR30427:SF1">
    <property type="entry name" value="TRANSCRIPTIONAL ACTIVATOR PROTEIN LYSR"/>
    <property type="match status" value="1"/>
</dbReference>
<evidence type="ECO:0000256" key="2">
    <source>
        <dbReference type="ARBA" id="ARBA00023015"/>
    </source>
</evidence>
<dbReference type="PRINTS" id="PR00039">
    <property type="entry name" value="HTHLYSR"/>
</dbReference>
<keyword evidence="2" id="KW-0805">Transcription regulation</keyword>
<accession>Q8KL81</accession>
<keyword evidence="7" id="KW-0614">Plasmid</keyword>
<evidence type="ECO:0000313" key="7">
    <source>
        <dbReference type="EMBL" id="AAM54870.1"/>
    </source>
</evidence>
<dbReference type="InterPro" id="IPR036390">
    <property type="entry name" value="WH_DNA-bd_sf"/>
</dbReference>
<dbReference type="PROSITE" id="PS50931">
    <property type="entry name" value="HTH_LYSR"/>
    <property type="match status" value="1"/>
</dbReference>
<dbReference type="InterPro" id="IPR036388">
    <property type="entry name" value="WH-like_DNA-bd_sf"/>
</dbReference>
<sequence length="316" mass="35315">MRRVARPRLRFPAMDVTDSGVKIRHLQILREVMRAGSERLAAQMLRITQPAVSQNIKQLEETVGFALFRRENNRLVPTVKAWEFLRTIDAAFAGLDRIGPSIDFLRNNDTRMIGIAAPSAFSFATLPKVVKRIRERSRSYAVQVKSGTYEQIADHVLNGRSDLGISRLPLDERILDWVPVGSATNVCLFPANHRFAAQQLVTAEDLASEAIIDIDPQIASHQMSVNALRYMGTAPDIAVEYDANGHDIGYVMAGIGVSITNEIIASEYAEFDVAFREFQPGATYHYVVVWQKDRKLSDSLRFALEEIVAALTDRAA</sequence>
<gene>
    <name evidence="7" type="ordered locus">RHE_PD00181</name>
</gene>
<keyword evidence="8" id="KW-1185">Reference proteome</keyword>
<evidence type="ECO:0000256" key="1">
    <source>
        <dbReference type="ARBA" id="ARBA00009437"/>
    </source>
</evidence>
<reference evidence="8" key="2">
    <citation type="journal article" date="2006" name="Proc. Natl. Acad. Sci. U.S.A.">
        <title>The partitioned Rhizobium etli genome: genetic and metabolic redundancy in seven interacting replicons.</title>
        <authorList>
            <person name="Gonzalez V."/>
            <person name="Santamaria R.I."/>
            <person name="Bustos P."/>
            <person name="Hernandez-Gonzalez I."/>
            <person name="Medrano-Soto A."/>
            <person name="Moreno-Hagelsieb G."/>
            <person name="Janga S.C."/>
            <person name="Ramirez M.A."/>
            <person name="Jimenez-Jacinto V."/>
            <person name="Collado-Vides J."/>
            <person name="Davila G."/>
        </authorList>
    </citation>
    <scope>NUCLEOTIDE SEQUENCE [LARGE SCALE GENOMIC DNA]</scope>
    <source>
        <strain evidence="8">ATCC 51251 / DSM 11541 / JCM 21823 / NBRC 15573 / CFN 42</strain>
    </source>
</reference>
<dbReference type="InterPro" id="IPR000847">
    <property type="entry name" value="LysR_HTH_N"/>
</dbReference>
<dbReference type="Pfam" id="PF00126">
    <property type="entry name" value="HTH_1"/>
    <property type="match status" value="1"/>
</dbReference>
<evidence type="ECO:0000313" key="8">
    <source>
        <dbReference type="Proteomes" id="UP000001936"/>
    </source>
</evidence>
<name>Q8KL81_RHIEC</name>
<geneLocation type="plasmid" evidence="7 8">
    <name>p42d</name>
</geneLocation>
<evidence type="ECO:0000256" key="5">
    <source>
        <dbReference type="ARBA" id="ARBA00023163"/>
    </source>
</evidence>
<dbReference type="PANTHER" id="PTHR30427">
    <property type="entry name" value="TRANSCRIPTIONAL ACTIVATOR PROTEIN LYSR"/>
    <property type="match status" value="1"/>
</dbReference>
<dbReference type="GO" id="GO:0003700">
    <property type="term" value="F:DNA-binding transcription factor activity"/>
    <property type="evidence" value="ECO:0007669"/>
    <property type="project" value="InterPro"/>
</dbReference>
<dbReference type="Gene3D" id="3.40.190.290">
    <property type="match status" value="1"/>
</dbReference>
<dbReference type="SUPFAM" id="SSF46785">
    <property type="entry name" value="Winged helix' DNA-binding domain"/>
    <property type="match status" value="1"/>
</dbReference>